<evidence type="ECO:0000313" key="1">
    <source>
        <dbReference type="EMBL" id="GBP79115.1"/>
    </source>
</evidence>
<organism evidence="1 2">
    <name type="scientific">Eumeta variegata</name>
    <name type="common">Bagworm moth</name>
    <name type="synonym">Eumeta japonica</name>
    <dbReference type="NCBI Taxonomy" id="151549"/>
    <lineage>
        <taxon>Eukaryota</taxon>
        <taxon>Metazoa</taxon>
        <taxon>Ecdysozoa</taxon>
        <taxon>Arthropoda</taxon>
        <taxon>Hexapoda</taxon>
        <taxon>Insecta</taxon>
        <taxon>Pterygota</taxon>
        <taxon>Neoptera</taxon>
        <taxon>Endopterygota</taxon>
        <taxon>Lepidoptera</taxon>
        <taxon>Glossata</taxon>
        <taxon>Ditrysia</taxon>
        <taxon>Tineoidea</taxon>
        <taxon>Psychidae</taxon>
        <taxon>Oiketicinae</taxon>
        <taxon>Eumeta</taxon>
    </lineage>
</organism>
<protein>
    <submittedName>
        <fullName evidence="1">Uncharacterized protein</fullName>
    </submittedName>
</protein>
<sequence length="143" mass="16326">MATTTVISPRPALNRRLKVQALQPKIGKLREDMPRHYPTAGLSIPDIRHIISKRANSSRRGSFREAFSLISSFRIKPFQRFGFMKIKPDARLKLPPNRPEVPKSFQRLKLDNSRLVLCFKLDILRLSLPGDENGSSLNVDFTS</sequence>
<reference evidence="1 2" key="1">
    <citation type="journal article" date="2019" name="Commun. Biol.">
        <title>The bagworm genome reveals a unique fibroin gene that provides high tensile strength.</title>
        <authorList>
            <person name="Kono N."/>
            <person name="Nakamura H."/>
            <person name="Ohtoshi R."/>
            <person name="Tomita M."/>
            <person name="Numata K."/>
            <person name="Arakawa K."/>
        </authorList>
    </citation>
    <scope>NUCLEOTIDE SEQUENCE [LARGE SCALE GENOMIC DNA]</scope>
</reference>
<dbReference type="AlphaFoldDB" id="A0A4C1YXP4"/>
<dbReference type="EMBL" id="BGZK01001401">
    <property type="protein sequence ID" value="GBP79115.1"/>
    <property type="molecule type" value="Genomic_DNA"/>
</dbReference>
<name>A0A4C1YXP4_EUMVA</name>
<gene>
    <name evidence="1" type="ORF">EVAR_54475_1</name>
</gene>
<keyword evidence="2" id="KW-1185">Reference proteome</keyword>
<dbReference type="Proteomes" id="UP000299102">
    <property type="component" value="Unassembled WGS sequence"/>
</dbReference>
<accession>A0A4C1YXP4</accession>
<comment type="caution">
    <text evidence="1">The sequence shown here is derived from an EMBL/GenBank/DDBJ whole genome shotgun (WGS) entry which is preliminary data.</text>
</comment>
<proteinExistence type="predicted"/>
<evidence type="ECO:0000313" key="2">
    <source>
        <dbReference type="Proteomes" id="UP000299102"/>
    </source>
</evidence>